<dbReference type="EMBL" id="VSSQ01044581">
    <property type="protein sequence ID" value="MPM98410.1"/>
    <property type="molecule type" value="Genomic_DNA"/>
</dbReference>
<organism evidence="2">
    <name type="scientific">bioreactor metagenome</name>
    <dbReference type="NCBI Taxonomy" id="1076179"/>
    <lineage>
        <taxon>unclassified sequences</taxon>
        <taxon>metagenomes</taxon>
        <taxon>ecological metagenomes</taxon>
    </lineage>
</organism>
<dbReference type="AlphaFoldDB" id="A0A645E9D2"/>
<protein>
    <submittedName>
        <fullName evidence="2">Uncharacterized protein</fullName>
    </submittedName>
</protein>
<name>A0A645E9D2_9ZZZZ</name>
<accession>A0A645E9D2</accession>
<comment type="caution">
    <text evidence="2">The sequence shown here is derived from an EMBL/GenBank/DDBJ whole genome shotgun (WGS) entry which is preliminary data.</text>
</comment>
<feature type="region of interest" description="Disordered" evidence="1">
    <location>
        <begin position="47"/>
        <end position="70"/>
    </location>
</feature>
<evidence type="ECO:0000313" key="2">
    <source>
        <dbReference type="EMBL" id="MPM98410.1"/>
    </source>
</evidence>
<proteinExistence type="predicted"/>
<sequence length="70" mass="7335">MYPASAHYDSCAVLGFRAAAACTEDNAVLQQPARGERVIAGVVTVASEDSLDTTQDHNSRQPDIGTVNTA</sequence>
<evidence type="ECO:0000256" key="1">
    <source>
        <dbReference type="SAM" id="MobiDB-lite"/>
    </source>
</evidence>
<gene>
    <name evidence="2" type="ORF">SDC9_145596</name>
</gene>
<reference evidence="2" key="1">
    <citation type="submission" date="2019-08" db="EMBL/GenBank/DDBJ databases">
        <authorList>
            <person name="Kucharzyk K."/>
            <person name="Murdoch R.W."/>
            <person name="Higgins S."/>
            <person name="Loffler F."/>
        </authorList>
    </citation>
    <scope>NUCLEOTIDE SEQUENCE</scope>
</reference>